<dbReference type="PANTHER" id="PTHR36504:SF1">
    <property type="entry name" value="LIPOPOLYSACCHARIDE EXPORT SYSTEM PROTEIN LPTA"/>
    <property type="match status" value="1"/>
</dbReference>
<sequence>MSRMGKFRTLSIAAALASVTAGGVALAQTQGGPVSALKGHDSNAPIDVASDRIEVQDRADRAIFAGNVKVKQAELALDTERLTVAYTSAGGLQIDRLDASGGVVVRSPSETARGDFGIYDLNKRIITLIGSVRLERGESRIAGQRLTIDLDSGRAVVDGGPAGLGESGGRVTGRFTVPQRRGG</sequence>
<dbReference type="Pfam" id="PF03968">
    <property type="entry name" value="LptD_N"/>
    <property type="match status" value="1"/>
</dbReference>
<evidence type="ECO:0000256" key="1">
    <source>
        <dbReference type="ARBA" id="ARBA00022729"/>
    </source>
</evidence>
<feature type="chain" id="PRO_5046613945" evidence="2">
    <location>
        <begin position="28"/>
        <end position="183"/>
    </location>
</feature>
<dbReference type="PANTHER" id="PTHR36504">
    <property type="entry name" value="LIPOPOLYSACCHARIDE EXPORT SYSTEM PROTEIN LPTA"/>
    <property type="match status" value="1"/>
</dbReference>
<evidence type="ECO:0000259" key="3">
    <source>
        <dbReference type="Pfam" id="PF03968"/>
    </source>
</evidence>
<dbReference type="InterPro" id="IPR005653">
    <property type="entry name" value="OstA-like_N"/>
</dbReference>
<protein>
    <submittedName>
        <fullName evidence="4">LptA/OstA family protein</fullName>
    </submittedName>
</protein>
<dbReference type="RefSeq" id="WP_344708719.1">
    <property type="nucleotide sequence ID" value="NZ_BAAAZD010000001.1"/>
</dbReference>
<dbReference type="Proteomes" id="UP001501310">
    <property type="component" value="Unassembled WGS sequence"/>
</dbReference>
<feature type="signal peptide" evidence="2">
    <location>
        <begin position="1"/>
        <end position="27"/>
    </location>
</feature>
<evidence type="ECO:0000313" key="5">
    <source>
        <dbReference type="Proteomes" id="UP001501310"/>
    </source>
</evidence>
<name>A0ABP7RLG8_9SPHN</name>
<reference evidence="5" key="1">
    <citation type="journal article" date="2019" name="Int. J. Syst. Evol. Microbiol.">
        <title>The Global Catalogue of Microorganisms (GCM) 10K type strain sequencing project: providing services to taxonomists for standard genome sequencing and annotation.</title>
        <authorList>
            <consortium name="The Broad Institute Genomics Platform"/>
            <consortium name="The Broad Institute Genome Sequencing Center for Infectious Disease"/>
            <person name="Wu L."/>
            <person name="Ma J."/>
        </authorList>
    </citation>
    <scope>NUCLEOTIDE SEQUENCE [LARGE SCALE GENOMIC DNA]</scope>
    <source>
        <strain evidence="5">JCM 16603</strain>
    </source>
</reference>
<dbReference type="Gene3D" id="2.60.450.10">
    <property type="entry name" value="Lipopolysaccharide (LPS) transport protein A like domain"/>
    <property type="match status" value="1"/>
</dbReference>
<keyword evidence="1 2" id="KW-0732">Signal</keyword>
<dbReference type="EMBL" id="BAAAZD010000001">
    <property type="protein sequence ID" value="GAA3999221.1"/>
    <property type="molecule type" value="Genomic_DNA"/>
</dbReference>
<accession>A0ABP7RLG8</accession>
<organism evidence="4 5">
    <name type="scientific">Sphingomonas humi</name>
    <dbReference type="NCBI Taxonomy" id="335630"/>
    <lineage>
        <taxon>Bacteria</taxon>
        <taxon>Pseudomonadati</taxon>
        <taxon>Pseudomonadota</taxon>
        <taxon>Alphaproteobacteria</taxon>
        <taxon>Sphingomonadales</taxon>
        <taxon>Sphingomonadaceae</taxon>
        <taxon>Sphingomonas</taxon>
    </lineage>
</organism>
<keyword evidence="5" id="KW-1185">Reference proteome</keyword>
<dbReference type="InterPro" id="IPR052037">
    <property type="entry name" value="LPS_export_LptA"/>
</dbReference>
<gene>
    <name evidence="4" type="ORF">GCM10022211_06420</name>
</gene>
<evidence type="ECO:0000313" key="4">
    <source>
        <dbReference type="EMBL" id="GAA3999221.1"/>
    </source>
</evidence>
<proteinExistence type="predicted"/>
<comment type="caution">
    <text evidence="4">The sequence shown here is derived from an EMBL/GenBank/DDBJ whole genome shotgun (WGS) entry which is preliminary data.</text>
</comment>
<feature type="domain" description="Organic solvent tolerance-like N-terminal" evidence="3">
    <location>
        <begin position="48"/>
        <end position="153"/>
    </location>
</feature>
<evidence type="ECO:0000256" key="2">
    <source>
        <dbReference type="SAM" id="SignalP"/>
    </source>
</evidence>